<dbReference type="InterPro" id="IPR000668">
    <property type="entry name" value="Peptidase_C1A_C"/>
</dbReference>
<dbReference type="Gene3D" id="2.60.40.10">
    <property type="entry name" value="Immunoglobulins"/>
    <property type="match status" value="3"/>
</dbReference>
<evidence type="ECO:0000313" key="2">
    <source>
        <dbReference type="EMBL" id="ETR72400.1"/>
    </source>
</evidence>
<dbReference type="GO" id="GO:0008234">
    <property type="term" value="F:cysteine-type peptidase activity"/>
    <property type="evidence" value="ECO:0007669"/>
    <property type="project" value="InterPro"/>
</dbReference>
<dbReference type="CDD" id="cd02619">
    <property type="entry name" value="Peptidase_C1"/>
    <property type="match status" value="1"/>
</dbReference>
<dbReference type="Gene3D" id="3.90.70.10">
    <property type="entry name" value="Cysteine proteinases"/>
    <property type="match status" value="1"/>
</dbReference>
<feature type="domain" description="Peptidase C1A papain C-terminal" evidence="1">
    <location>
        <begin position="464"/>
        <end position="672"/>
    </location>
</feature>
<accession>A0A1V1PC67</accession>
<comment type="caution">
    <text evidence="2">The sequence shown here is derived from an EMBL/GenBank/DDBJ whole genome shotgun (WGS) entry which is preliminary data.</text>
</comment>
<dbReference type="PROSITE" id="PS51257">
    <property type="entry name" value="PROKAR_LIPOPROTEIN"/>
    <property type="match status" value="1"/>
</dbReference>
<evidence type="ECO:0000259" key="1">
    <source>
        <dbReference type="Pfam" id="PF00112"/>
    </source>
</evidence>
<dbReference type="SUPFAM" id="SSF49265">
    <property type="entry name" value="Fibronectin type III"/>
    <property type="match status" value="1"/>
</dbReference>
<protein>
    <recommendedName>
        <fullName evidence="1">Peptidase C1A papain C-terminal domain-containing protein</fullName>
    </recommendedName>
</protein>
<dbReference type="AlphaFoldDB" id="A0A1V1PC67"/>
<dbReference type="Proteomes" id="UP000189670">
    <property type="component" value="Unassembled WGS sequence"/>
</dbReference>
<dbReference type="Pfam" id="PF00112">
    <property type="entry name" value="Peptidase_C1"/>
    <property type="match status" value="1"/>
</dbReference>
<dbReference type="SUPFAM" id="SSF54001">
    <property type="entry name" value="Cysteine proteinases"/>
    <property type="match status" value="1"/>
</dbReference>
<reference evidence="3" key="1">
    <citation type="submission" date="2012-11" db="EMBL/GenBank/DDBJ databases">
        <authorList>
            <person name="Lucero-Rivera Y.E."/>
            <person name="Tovar-Ramirez D."/>
        </authorList>
    </citation>
    <scope>NUCLEOTIDE SEQUENCE [LARGE SCALE GENOMIC DNA]</scope>
    <source>
        <strain evidence="3">Araruama</strain>
    </source>
</reference>
<gene>
    <name evidence="2" type="ORF">OMM_01758</name>
</gene>
<proteinExistence type="predicted"/>
<dbReference type="InterPro" id="IPR013783">
    <property type="entry name" value="Ig-like_fold"/>
</dbReference>
<dbReference type="InterPro" id="IPR038765">
    <property type="entry name" value="Papain-like_cys_pep_sf"/>
</dbReference>
<evidence type="ECO:0000313" key="3">
    <source>
        <dbReference type="Proteomes" id="UP000189670"/>
    </source>
</evidence>
<name>A0A1V1PC67_9BACT</name>
<sequence length="1123" mass="124077">MKKAIKKISCHGMIHLLLMLILLTGLTGCGGQGPSVTISAAPETIELGQSSILTWSSHDADSVSINNGVGTVALRGTTVVRPFRTTTYTISAVNVDGKSQSSVTVRVVHSQTVPVIHVKADPISIHPGDSSQLTWSSANAYSLFIDNGIGSVPVNYSMTVNPPVTTTYIFSAIGPGGTATASVTINVITASPFANISANPTSIKPGEISVLEWSYANAHTVTIEPGIGDGTTIKSMEVSPDKTTTYMIKAIGPGGTATARVTVIVSDEPVPLQVHIEADPTQIHSGDPTTLSWKTYNATRVWIEPDIGEVELSGSLTIFPEITTTYVIHAAQNGHESMDSVTVNVISEIPIVIFAADPMTIKRHETATLSWETHNAETIEIDQGIGLVSKSGSIAVTPLETTTYSIIATGPGGVASESVTVNVEDIIRIALGNQHFTKEKAMQIDPLNAYRLSTDLSKNTDRLLPDKTDWSTQIPSVQSQGTTGSGNAWAMAYYLKSFQKRVIEPDIVFSPMHTYILQCRTDTEKPWDLVQTWKVMHQYGCALWSSLPFEDLDGFMDTTEIEAYASFELSETLESEALDYRMGTPVILNDLDQIRFQLTQGPVILAINHFDPAMPELPTNNDNNFLRFSEDPDIGHAVLCLGYDDNVFDTGALKVINSWGKEWAIDGLSWIKYIDAKDIIVTAMAFNDLPNNLKNTNYLNRPEQPINVQATESKGPFVDIQWTHGNARYFQIYRAPASSFSTIHQVYDYECVGMATHSPYRDYPGSDNTYLYAVVAVNELGASDHFNHQNEKSAHIDSGNAIGKALTTPYLSLNKQSGFEITSIDPDTQRFHIFVALNQMGPWQSFGWIRPVDQFDIEWHQDNTWTGYRPYVRVVAESAGKGFSLPSRTVQIESAIEPQKQIATIDKLDAFISDLGTIQLSWTLIGDHVDHLDIWRTHESQTNSIWLKLDSVSAALNTYHDTNAIKGINYQYVVHCVHEGVSGLGYQSSMIQLPLDKPNLRIAHVEYDTGPLMEPFEMELTIENNGNTDIDDYKFIVKAYNWATDEEVICLEDSILNYEDLKHPLMKGENHIFSISFDLPEQLNSGVLFSWFVLVDSAQSIDEAFESDNSYWAQKMCWMELDQ</sequence>
<dbReference type="EMBL" id="ATBP01000152">
    <property type="protein sequence ID" value="ETR72400.1"/>
    <property type="molecule type" value="Genomic_DNA"/>
</dbReference>
<dbReference type="GO" id="GO:0006508">
    <property type="term" value="P:proteolysis"/>
    <property type="evidence" value="ECO:0007669"/>
    <property type="project" value="InterPro"/>
</dbReference>
<organism evidence="2 3">
    <name type="scientific">Candidatus Magnetoglobus multicellularis str. Araruama</name>
    <dbReference type="NCBI Taxonomy" id="890399"/>
    <lineage>
        <taxon>Bacteria</taxon>
        <taxon>Pseudomonadati</taxon>
        <taxon>Thermodesulfobacteriota</taxon>
        <taxon>Desulfobacteria</taxon>
        <taxon>Desulfobacterales</taxon>
        <taxon>Desulfobacteraceae</taxon>
        <taxon>Candidatus Magnetoglobus</taxon>
    </lineage>
</organism>
<dbReference type="InterPro" id="IPR036116">
    <property type="entry name" value="FN3_sf"/>
</dbReference>